<evidence type="ECO:0000256" key="6">
    <source>
        <dbReference type="RuleBase" id="RU363076"/>
    </source>
</evidence>
<dbReference type="Proteomes" id="UP000295701">
    <property type="component" value="Unassembled WGS sequence"/>
</dbReference>
<reference evidence="7 8" key="1">
    <citation type="submission" date="2019-03" db="EMBL/GenBank/DDBJ databases">
        <title>Primorskyibacter sp. SS33 isolated from sediments.</title>
        <authorList>
            <person name="Xunke S."/>
        </authorList>
    </citation>
    <scope>NUCLEOTIDE SEQUENCE [LARGE SCALE GENOMIC DNA]</scope>
    <source>
        <strain evidence="7 8">SS33</strain>
    </source>
</reference>
<dbReference type="AlphaFoldDB" id="A0A4R6A0W1"/>
<protein>
    <recommendedName>
        <fullName evidence="6">SURF1-like protein</fullName>
    </recommendedName>
</protein>
<evidence type="ECO:0000256" key="4">
    <source>
        <dbReference type="ARBA" id="ARBA00022989"/>
    </source>
</evidence>
<proteinExistence type="inferred from homology"/>
<dbReference type="EMBL" id="SNAA01000017">
    <property type="protein sequence ID" value="TDL76295.1"/>
    <property type="molecule type" value="Genomic_DNA"/>
</dbReference>
<dbReference type="RefSeq" id="WP_133397664.1">
    <property type="nucleotide sequence ID" value="NZ_SNAA01000017.1"/>
</dbReference>
<accession>A0A4R6A0W1</accession>
<dbReference type="PANTHER" id="PTHR23427">
    <property type="entry name" value="SURFEIT LOCUS PROTEIN"/>
    <property type="match status" value="1"/>
</dbReference>
<sequence length="228" mass="24694">MARWISIIALGLGGLAILLSLGVWQLQRLAWKTEMLDRIETRIAGPAEPLPVDPDPEAMRFRPVAVEGSIAGAPLHVLTSTAETGPGYRVIAPFETTTGRAVMVDLGVIPTAAKDAAPDTGPLRIEGNLHWPRESDGFTPPPEAERNIWYARDVPMMAEALGTEPILVVARGVEPPLPGILLQPVGTAAIANDHLQYAITWFTIAAGWAGMTLLLLWRMARSDRSRTR</sequence>
<name>A0A4R6A0W1_9RHOB</name>
<evidence type="ECO:0000256" key="3">
    <source>
        <dbReference type="ARBA" id="ARBA00022692"/>
    </source>
</evidence>
<comment type="caution">
    <text evidence="6">Lacks conserved residue(s) required for the propagation of feature annotation.</text>
</comment>
<dbReference type="PROSITE" id="PS50895">
    <property type="entry name" value="SURF1"/>
    <property type="match status" value="1"/>
</dbReference>
<keyword evidence="3 6" id="KW-0812">Transmembrane</keyword>
<keyword evidence="6" id="KW-1003">Cell membrane</keyword>
<evidence type="ECO:0000256" key="5">
    <source>
        <dbReference type="ARBA" id="ARBA00023136"/>
    </source>
</evidence>
<dbReference type="InterPro" id="IPR045214">
    <property type="entry name" value="Surf1/Surf4"/>
</dbReference>
<keyword evidence="4 6" id="KW-1133">Transmembrane helix</keyword>
<keyword evidence="8" id="KW-1185">Reference proteome</keyword>
<dbReference type="Pfam" id="PF02104">
    <property type="entry name" value="SURF1"/>
    <property type="match status" value="1"/>
</dbReference>
<evidence type="ECO:0000313" key="8">
    <source>
        <dbReference type="Proteomes" id="UP000295701"/>
    </source>
</evidence>
<evidence type="ECO:0000256" key="1">
    <source>
        <dbReference type="ARBA" id="ARBA00004370"/>
    </source>
</evidence>
<feature type="transmembrane region" description="Helical" evidence="6">
    <location>
        <begin position="198"/>
        <end position="217"/>
    </location>
</feature>
<dbReference type="PANTHER" id="PTHR23427:SF2">
    <property type="entry name" value="SURFEIT LOCUS PROTEIN 1"/>
    <property type="match status" value="1"/>
</dbReference>
<dbReference type="CDD" id="cd06662">
    <property type="entry name" value="SURF1"/>
    <property type="match status" value="1"/>
</dbReference>
<comment type="subcellular location">
    <subcellularLocation>
        <location evidence="6">Cell membrane</location>
        <topology evidence="6">Multi-pass membrane protein</topology>
    </subcellularLocation>
    <subcellularLocation>
        <location evidence="1">Membrane</location>
    </subcellularLocation>
</comment>
<dbReference type="GO" id="GO:0005886">
    <property type="term" value="C:plasma membrane"/>
    <property type="evidence" value="ECO:0007669"/>
    <property type="project" value="UniProtKB-SubCell"/>
</dbReference>
<comment type="similarity">
    <text evidence="2 6">Belongs to the SURF1 family.</text>
</comment>
<keyword evidence="5 6" id="KW-0472">Membrane</keyword>
<gene>
    <name evidence="7" type="ORF">E2L08_13720</name>
</gene>
<dbReference type="InterPro" id="IPR002994">
    <property type="entry name" value="Surf1/Shy1"/>
</dbReference>
<evidence type="ECO:0000256" key="2">
    <source>
        <dbReference type="ARBA" id="ARBA00007165"/>
    </source>
</evidence>
<evidence type="ECO:0000313" key="7">
    <source>
        <dbReference type="EMBL" id="TDL76295.1"/>
    </source>
</evidence>
<dbReference type="OrthoDB" id="6079986at2"/>
<organism evidence="7 8">
    <name type="scientific">Palleronia sediminis</name>
    <dbReference type="NCBI Taxonomy" id="2547833"/>
    <lineage>
        <taxon>Bacteria</taxon>
        <taxon>Pseudomonadati</taxon>
        <taxon>Pseudomonadota</taxon>
        <taxon>Alphaproteobacteria</taxon>
        <taxon>Rhodobacterales</taxon>
        <taxon>Roseobacteraceae</taxon>
        <taxon>Palleronia</taxon>
    </lineage>
</organism>
<comment type="caution">
    <text evidence="7">The sequence shown here is derived from an EMBL/GenBank/DDBJ whole genome shotgun (WGS) entry which is preliminary data.</text>
</comment>